<evidence type="ECO:0000313" key="8">
    <source>
        <dbReference type="Proteomes" id="UP001320209"/>
    </source>
</evidence>
<dbReference type="InterPro" id="IPR036291">
    <property type="entry name" value="NAD(P)-bd_dom_sf"/>
</dbReference>
<dbReference type="RefSeq" id="WP_236865059.1">
    <property type="nucleotide sequence ID" value="NZ_AP025225.1"/>
</dbReference>
<evidence type="ECO:0000256" key="4">
    <source>
        <dbReference type="ARBA" id="ARBA00023239"/>
    </source>
</evidence>
<dbReference type="Pfam" id="PF01370">
    <property type="entry name" value="Epimerase"/>
    <property type="match status" value="1"/>
</dbReference>
<protein>
    <submittedName>
        <fullName evidence="7">dTDP-glucose 4,6-dehydratase</fullName>
    </submittedName>
</protein>
<gene>
    <name evidence="7" type="ORF">HYD_7150</name>
</gene>
<feature type="transmembrane region" description="Helical" evidence="5">
    <location>
        <begin position="34"/>
        <end position="56"/>
    </location>
</feature>
<name>A0ABM7VAJ6_9PROT</name>
<dbReference type="InterPro" id="IPR001509">
    <property type="entry name" value="Epimerase_deHydtase"/>
</dbReference>
<comment type="cofactor">
    <cofactor evidence="1">
        <name>NAD(+)</name>
        <dbReference type="ChEBI" id="CHEBI:57540"/>
    </cofactor>
</comment>
<dbReference type="EMBL" id="AP025225">
    <property type="protein sequence ID" value="BDB96582.1"/>
    <property type="molecule type" value="Genomic_DNA"/>
</dbReference>
<evidence type="ECO:0000256" key="3">
    <source>
        <dbReference type="ARBA" id="ARBA00023027"/>
    </source>
</evidence>
<evidence type="ECO:0000256" key="2">
    <source>
        <dbReference type="ARBA" id="ARBA00022793"/>
    </source>
</evidence>
<keyword evidence="4" id="KW-0456">Lyase</keyword>
<sequence length="360" mass="39765">MTVGNYSIHSDVIREDLELSVGSSSIDWELIDGATIVIAGATGMIASFLIDTLLYAKYTGRINDVNIVAICRDELKARARFGPNFNLKEMQFIFRDITDSLIDLNASDYIIHAASHVGPMYYKTNPIGILDANIIGTKNMLELAKKSEAKSFLYISSCEVYGIIPPDVDSVRESDFCHSPLMSERSCYGDGKRAGEAMCYSYFVQHGIPVRSARFSQTYGPFMDLNSGIASADFISSVLRRENITVRSRGFFRTFCYVSDAVTGILAILLRGKSGEAYNIGNAHQVYDILEIARIIAALFPEKGVQVISEGTPEQVASRVVPDTSKLESLGWLPKIAVDSGFRRSIEFFEKFAKDSQCPA</sequence>
<evidence type="ECO:0000259" key="6">
    <source>
        <dbReference type="Pfam" id="PF01370"/>
    </source>
</evidence>
<evidence type="ECO:0000256" key="5">
    <source>
        <dbReference type="SAM" id="Phobius"/>
    </source>
</evidence>
<dbReference type="PANTHER" id="PTHR43078">
    <property type="entry name" value="UDP-GLUCURONIC ACID DECARBOXYLASE-RELATED"/>
    <property type="match status" value="1"/>
</dbReference>
<keyword evidence="2" id="KW-0210">Decarboxylase</keyword>
<dbReference type="PANTHER" id="PTHR43078:SF6">
    <property type="entry name" value="UDP-GLUCURONIC ACID DECARBOXYLASE 1"/>
    <property type="match status" value="1"/>
</dbReference>
<reference evidence="7" key="1">
    <citation type="submission" date="2021-10" db="EMBL/GenBank/DDBJ databases">
        <title>Genome Sequence of The Candidatus Hydrogeosomobacter endosymbioticus, an Intracellular Bacterial Symbiont of the Anaerobic Ciliate GW7.</title>
        <authorList>
            <person name="Shiohama Y."/>
            <person name="Shinzato N."/>
        </authorList>
    </citation>
    <scope>NUCLEOTIDE SEQUENCE [LARGE SCALE GENOMIC DNA]</scope>
    <source>
        <strain evidence="7">200920</strain>
    </source>
</reference>
<proteinExistence type="predicted"/>
<organism evidence="7 8">
    <name type="scientific">Candidatus Hydrogenosomobacter endosymbioticus</name>
    <dbReference type="NCBI Taxonomy" id="2558174"/>
    <lineage>
        <taxon>Bacteria</taxon>
        <taxon>Pseudomonadati</taxon>
        <taxon>Pseudomonadota</taxon>
        <taxon>Alphaproteobacteria</taxon>
        <taxon>Holosporales</taxon>
        <taxon>Holosporaceae</taxon>
        <taxon>Candidatus Hydrogenosomobacter</taxon>
    </lineage>
</organism>
<dbReference type="Proteomes" id="UP001320209">
    <property type="component" value="Chromosome"/>
</dbReference>
<feature type="domain" description="NAD-dependent epimerase/dehydratase" evidence="6">
    <location>
        <begin position="36"/>
        <end position="281"/>
    </location>
</feature>
<accession>A0ABM7VAJ6</accession>
<keyword evidence="5" id="KW-0812">Transmembrane</keyword>
<keyword evidence="3" id="KW-0520">NAD</keyword>
<keyword evidence="5" id="KW-1133">Transmembrane helix</keyword>
<dbReference type="InterPro" id="IPR044516">
    <property type="entry name" value="UXS-like"/>
</dbReference>
<evidence type="ECO:0000256" key="1">
    <source>
        <dbReference type="ARBA" id="ARBA00001911"/>
    </source>
</evidence>
<evidence type="ECO:0000313" key="7">
    <source>
        <dbReference type="EMBL" id="BDB96582.1"/>
    </source>
</evidence>
<dbReference type="SUPFAM" id="SSF51735">
    <property type="entry name" value="NAD(P)-binding Rossmann-fold domains"/>
    <property type="match status" value="1"/>
</dbReference>
<keyword evidence="5" id="KW-0472">Membrane</keyword>
<dbReference type="Gene3D" id="3.40.50.720">
    <property type="entry name" value="NAD(P)-binding Rossmann-like Domain"/>
    <property type="match status" value="1"/>
</dbReference>
<keyword evidence="8" id="KW-1185">Reference proteome</keyword>